<proteinExistence type="predicted"/>
<name>A0ACC1N4S1_9HYPO</name>
<reference evidence="1" key="1">
    <citation type="submission" date="2022-08" db="EMBL/GenBank/DDBJ databases">
        <title>Genome Sequence of Lecanicillium fungicola.</title>
        <authorList>
            <person name="Buettner E."/>
        </authorList>
    </citation>
    <scope>NUCLEOTIDE SEQUENCE</scope>
    <source>
        <strain evidence="1">Babe33</strain>
    </source>
</reference>
<gene>
    <name evidence="1" type="ORF">NQ176_g6147</name>
</gene>
<protein>
    <submittedName>
        <fullName evidence="1">Uncharacterized protein</fullName>
    </submittedName>
</protein>
<accession>A0ACC1N4S1</accession>
<comment type="caution">
    <text evidence="1">The sequence shown here is derived from an EMBL/GenBank/DDBJ whole genome shotgun (WGS) entry which is preliminary data.</text>
</comment>
<dbReference type="EMBL" id="JANJQO010000851">
    <property type="protein sequence ID" value="KAJ2974270.1"/>
    <property type="molecule type" value="Genomic_DNA"/>
</dbReference>
<sequence length="526" mass="56621">MALQLCSAPQFLSSAPFAGPTTCTQLKDLSSSFQSEILSTMVDSDMGNLGIELQPSVLGERPVIAAGRHPSVSPSPGSQSASIATTGSPYPPPPSSTSSVLMMPSEASFERDSKRPRTIRRPSCATSGVSTDVLDADEDQSLNSFHHHLGMDHSQVSVMDSQPGSNSAMVASTTITHDSYPAVGSSYWSNNFSSGNIMEKPTGEDGNRTVAADVQVQIPAVSQAQMYENAAAWSAQDMMIPMGTMQQFIPRRMVNSAWEASTQHATQMQLQHQQMQCDNNLVLPYHSSSTAHNSQGFGHYGITNSEAPRIVPSNAFRPPSSSSATASHPAARSDRLPPAFDSAGDIVRGHGDNSNDAISAVSMNNIRRAQASSSRSGRRGSTSPSKDGGRSRKSPIQQNSTKQERARVGDRTTHNDVERKYRTNLKDRIAELRAAIPALQAQHDSDSDGTTTNPTAPKVSKGTVLSKATEYIHQLERANQAMMIENHKLMDRLQTLEAMLHNAGVPRPPQFVPNHGMAPFDPRGFS</sequence>
<dbReference type="Proteomes" id="UP001143910">
    <property type="component" value="Unassembled WGS sequence"/>
</dbReference>
<organism evidence="1 2">
    <name type="scientific">Zarea fungicola</name>
    <dbReference type="NCBI Taxonomy" id="93591"/>
    <lineage>
        <taxon>Eukaryota</taxon>
        <taxon>Fungi</taxon>
        <taxon>Dikarya</taxon>
        <taxon>Ascomycota</taxon>
        <taxon>Pezizomycotina</taxon>
        <taxon>Sordariomycetes</taxon>
        <taxon>Hypocreomycetidae</taxon>
        <taxon>Hypocreales</taxon>
        <taxon>Cordycipitaceae</taxon>
        <taxon>Zarea</taxon>
    </lineage>
</organism>
<keyword evidence="2" id="KW-1185">Reference proteome</keyword>
<evidence type="ECO:0000313" key="2">
    <source>
        <dbReference type="Proteomes" id="UP001143910"/>
    </source>
</evidence>
<evidence type="ECO:0000313" key="1">
    <source>
        <dbReference type="EMBL" id="KAJ2974270.1"/>
    </source>
</evidence>